<keyword evidence="3" id="KW-1185">Reference proteome</keyword>
<accession>A0AAV5HXW8</accession>
<protein>
    <submittedName>
        <fullName evidence="2">Uncharacterized protein</fullName>
    </submittedName>
</protein>
<reference evidence="2 3" key="1">
    <citation type="journal article" date="2021" name="Commun. Biol.">
        <title>The genome of Shorea leprosula (Dipterocarpaceae) highlights the ecological relevance of drought in aseasonal tropical rainforests.</title>
        <authorList>
            <person name="Ng K.K.S."/>
            <person name="Kobayashi M.J."/>
            <person name="Fawcett J.A."/>
            <person name="Hatakeyama M."/>
            <person name="Paape T."/>
            <person name="Ng C.H."/>
            <person name="Ang C.C."/>
            <person name="Tnah L.H."/>
            <person name="Lee C.T."/>
            <person name="Nishiyama T."/>
            <person name="Sese J."/>
            <person name="O'Brien M.J."/>
            <person name="Copetti D."/>
            <person name="Mohd Noor M.I."/>
            <person name="Ong R.C."/>
            <person name="Putra M."/>
            <person name="Sireger I.Z."/>
            <person name="Indrioko S."/>
            <person name="Kosugi Y."/>
            <person name="Izuno A."/>
            <person name="Isagi Y."/>
            <person name="Lee S.L."/>
            <person name="Shimizu K.K."/>
        </authorList>
    </citation>
    <scope>NUCLEOTIDE SEQUENCE [LARGE SCALE GENOMIC DNA]</scope>
    <source>
        <strain evidence="2">214</strain>
    </source>
</reference>
<evidence type="ECO:0000313" key="3">
    <source>
        <dbReference type="Proteomes" id="UP001054252"/>
    </source>
</evidence>
<dbReference type="EMBL" id="BPVZ01000007">
    <property type="protein sequence ID" value="GKU93713.1"/>
    <property type="molecule type" value="Genomic_DNA"/>
</dbReference>
<dbReference type="Proteomes" id="UP001054252">
    <property type="component" value="Unassembled WGS sequence"/>
</dbReference>
<sequence>MVRQTLTRSAPVNGRTQPLLFAEDSTKSSISSSRAMKGRRFAEVVGAGTAECAAVCCCCPCTVMELLVLGFYRVPAWLCRKAWKKRKRQRILKMKKKQGVMGGGNRKDLEETEETEADQVAAKSQIGVSEAEAVELEKENETLETFYGTGFWRSPSQRDM</sequence>
<gene>
    <name evidence="2" type="ORF">SLEP1_g7284</name>
</gene>
<dbReference type="PANTHER" id="PTHR33264:SF55">
    <property type="entry name" value="TRANSMEMBRANE PROTEIN"/>
    <property type="match status" value="1"/>
</dbReference>
<dbReference type="AlphaFoldDB" id="A0AAV5HXW8"/>
<feature type="region of interest" description="Disordered" evidence="1">
    <location>
        <begin position="94"/>
        <end position="124"/>
    </location>
</feature>
<organism evidence="2 3">
    <name type="scientific">Rubroshorea leprosula</name>
    <dbReference type="NCBI Taxonomy" id="152421"/>
    <lineage>
        <taxon>Eukaryota</taxon>
        <taxon>Viridiplantae</taxon>
        <taxon>Streptophyta</taxon>
        <taxon>Embryophyta</taxon>
        <taxon>Tracheophyta</taxon>
        <taxon>Spermatophyta</taxon>
        <taxon>Magnoliopsida</taxon>
        <taxon>eudicotyledons</taxon>
        <taxon>Gunneridae</taxon>
        <taxon>Pentapetalae</taxon>
        <taxon>rosids</taxon>
        <taxon>malvids</taxon>
        <taxon>Malvales</taxon>
        <taxon>Dipterocarpaceae</taxon>
        <taxon>Rubroshorea</taxon>
    </lineage>
</organism>
<proteinExistence type="predicted"/>
<evidence type="ECO:0000256" key="1">
    <source>
        <dbReference type="SAM" id="MobiDB-lite"/>
    </source>
</evidence>
<evidence type="ECO:0000313" key="2">
    <source>
        <dbReference type="EMBL" id="GKU93713.1"/>
    </source>
</evidence>
<dbReference type="PANTHER" id="PTHR33264">
    <property type="entry name" value="EXPRESSED PROTEIN"/>
    <property type="match status" value="1"/>
</dbReference>
<comment type="caution">
    <text evidence="2">The sequence shown here is derived from an EMBL/GenBank/DDBJ whole genome shotgun (WGS) entry which is preliminary data.</text>
</comment>
<name>A0AAV5HXW8_9ROSI</name>